<keyword evidence="1" id="KW-0732">Signal</keyword>
<evidence type="ECO:0000259" key="2">
    <source>
        <dbReference type="Pfam" id="PF07589"/>
    </source>
</evidence>
<proteinExistence type="predicted"/>
<keyword evidence="4" id="KW-1185">Reference proteome</keyword>
<organism evidence="3 4">
    <name type="scientific">Pelomonas parva</name>
    <dbReference type="NCBI Taxonomy" id="3299032"/>
    <lineage>
        <taxon>Bacteria</taxon>
        <taxon>Pseudomonadati</taxon>
        <taxon>Pseudomonadota</taxon>
        <taxon>Betaproteobacteria</taxon>
        <taxon>Burkholderiales</taxon>
        <taxon>Sphaerotilaceae</taxon>
        <taxon>Roseateles</taxon>
    </lineage>
</organism>
<sequence>MKRISMTLALALASATLLATAPAHAAPVYGVYAGAQGGAHQGGEGQVLAASATPPATYINATASASLRDGSLGATSYSAPCPPCYNLMTASASTRFWDTVTLHNGPGAGAAQLRLSIEGTLTGTAMAMGRFYVGAAHDDFWQRLDSYAPSVELSSGSTVLSQDLTLLAGDTTVFIFADLFVDTVAWPDAQAPVSMADFSNGLKFSWTLPGGVTTSSASGQFMNSAVPEPGSLALLAAGLAVLGLFQRRRAIAA</sequence>
<evidence type="ECO:0000256" key="1">
    <source>
        <dbReference type="SAM" id="SignalP"/>
    </source>
</evidence>
<feature type="domain" description="Ice-binding protein C-terminal" evidence="2">
    <location>
        <begin position="225"/>
        <end position="248"/>
    </location>
</feature>
<comment type="caution">
    <text evidence="3">The sequence shown here is derived from an EMBL/GenBank/DDBJ whole genome shotgun (WGS) entry which is preliminary data.</text>
</comment>
<name>A0ABW7EWR1_9BURK</name>
<gene>
    <name evidence="3" type="ORF">ACG00Y_02670</name>
</gene>
<dbReference type="InterPro" id="IPR013424">
    <property type="entry name" value="Ice-binding_C"/>
</dbReference>
<dbReference type="NCBIfam" id="TIGR02595">
    <property type="entry name" value="PEP_CTERM"/>
    <property type="match status" value="1"/>
</dbReference>
<dbReference type="Proteomes" id="UP001606210">
    <property type="component" value="Unassembled WGS sequence"/>
</dbReference>
<accession>A0ABW7EWR1</accession>
<feature type="signal peptide" evidence="1">
    <location>
        <begin position="1"/>
        <end position="25"/>
    </location>
</feature>
<reference evidence="3 4" key="1">
    <citation type="submission" date="2024-08" db="EMBL/GenBank/DDBJ databases">
        <authorList>
            <person name="Lu H."/>
        </authorList>
    </citation>
    <scope>NUCLEOTIDE SEQUENCE [LARGE SCALE GENOMIC DNA]</scope>
    <source>
        <strain evidence="3 4">LYH14W</strain>
    </source>
</reference>
<dbReference type="EMBL" id="JBIGHV010000001">
    <property type="protein sequence ID" value="MFG6428796.1"/>
    <property type="molecule type" value="Genomic_DNA"/>
</dbReference>
<dbReference type="Pfam" id="PF07589">
    <property type="entry name" value="PEP-CTERM"/>
    <property type="match status" value="1"/>
</dbReference>
<evidence type="ECO:0000313" key="3">
    <source>
        <dbReference type="EMBL" id="MFG6428796.1"/>
    </source>
</evidence>
<evidence type="ECO:0000313" key="4">
    <source>
        <dbReference type="Proteomes" id="UP001606210"/>
    </source>
</evidence>
<feature type="chain" id="PRO_5046755749" evidence="1">
    <location>
        <begin position="26"/>
        <end position="253"/>
    </location>
</feature>
<protein>
    <submittedName>
        <fullName evidence="3">PEP-CTERM sorting domain-containing protein</fullName>
    </submittedName>
</protein>
<dbReference type="RefSeq" id="WP_394475727.1">
    <property type="nucleotide sequence ID" value="NZ_JBIGHV010000001.1"/>
</dbReference>